<dbReference type="CDD" id="cd18037">
    <property type="entry name" value="DEXSc_Pif1_like"/>
    <property type="match status" value="1"/>
</dbReference>
<gene>
    <name evidence="15" type="primary">PIF1</name>
    <name evidence="19" type="ORF">BP5553_03793</name>
</gene>
<keyword evidence="12 15" id="KW-0413">Isomerase</keyword>
<dbReference type="GO" id="GO:0016887">
    <property type="term" value="F:ATP hydrolysis activity"/>
    <property type="evidence" value="ECO:0007669"/>
    <property type="project" value="RHEA"/>
</dbReference>
<evidence type="ECO:0000256" key="1">
    <source>
        <dbReference type="ARBA" id="ARBA00001946"/>
    </source>
</evidence>
<keyword evidence="6 15" id="KW-0347">Helicase</keyword>
<dbReference type="Pfam" id="PF21530">
    <property type="entry name" value="Pif1_2B_dom"/>
    <property type="match status" value="1"/>
</dbReference>
<reference evidence="19 20" key="1">
    <citation type="journal article" date="2018" name="IMA Fungus">
        <title>IMA Genome-F 9: Draft genome sequence of Annulohypoxylon stygium, Aspergillus mulundensis, Berkeleyomyces basicola (syn. Thielaviopsis basicola), Ceratocystis smalleyi, two Cercospora beticola strains, Coleophoma cylindrospora, Fusarium fracticaudum, Phialophora cf. hyalina, and Morchella septimelata.</title>
        <authorList>
            <person name="Wingfield B.D."/>
            <person name="Bills G.F."/>
            <person name="Dong Y."/>
            <person name="Huang W."/>
            <person name="Nel W.J."/>
            <person name="Swalarsk-Parry B.S."/>
            <person name="Vaghefi N."/>
            <person name="Wilken P.M."/>
            <person name="An Z."/>
            <person name="de Beer Z.W."/>
            <person name="De Vos L."/>
            <person name="Chen L."/>
            <person name="Duong T.A."/>
            <person name="Gao Y."/>
            <person name="Hammerbacher A."/>
            <person name="Kikkert J.R."/>
            <person name="Li Y."/>
            <person name="Li H."/>
            <person name="Li K."/>
            <person name="Li Q."/>
            <person name="Liu X."/>
            <person name="Ma X."/>
            <person name="Naidoo K."/>
            <person name="Pethybridge S.J."/>
            <person name="Sun J."/>
            <person name="Steenkamp E.T."/>
            <person name="van der Nest M.A."/>
            <person name="van Wyk S."/>
            <person name="Wingfield M.J."/>
            <person name="Xiong C."/>
            <person name="Yue Q."/>
            <person name="Zhang X."/>
        </authorList>
    </citation>
    <scope>NUCLEOTIDE SEQUENCE [LARGE SCALE GENOMIC DNA]</scope>
    <source>
        <strain evidence="19 20">BP 5553</strain>
    </source>
</reference>
<feature type="binding site" evidence="15">
    <location>
        <begin position="382"/>
        <end position="389"/>
    </location>
    <ligand>
        <name>ATP</name>
        <dbReference type="ChEBI" id="CHEBI:30616"/>
    </ligand>
</feature>
<evidence type="ECO:0000256" key="3">
    <source>
        <dbReference type="ARBA" id="ARBA00022741"/>
    </source>
</evidence>
<evidence type="ECO:0000313" key="20">
    <source>
        <dbReference type="Proteomes" id="UP000254866"/>
    </source>
</evidence>
<dbReference type="GO" id="GO:0043139">
    <property type="term" value="F:5'-3' DNA helicase activity"/>
    <property type="evidence" value="ECO:0007669"/>
    <property type="project" value="UniProtKB-UniRule"/>
</dbReference>
<keyword evidence="11 15" id="KW-0234">DNA repair</keyword>
<evidence type="ECO:0000256" key="15">
    <source>
        <dbReference type="HAMAP-Rule" id="MF_03176"/>
    </source>
</evidence>
<feature type="region of interest" description="Disordered" evidence="17">
    <location>
        <begin position="285"/>
        <end position="328"/>
    </location>
</feature>
<evidence type="ECO:0000259" key="18">
    <source>
        <dbReference type="PROSITE" id="PS50158"/>
    </source>
</evidence>
<keyword evidence="3 15" id="KW-0547">Nucleotide-binding</keyword>
<dbReference type="InterPro" id="IPR036875">
    <property type="entry name" value="Znf_CCHC_sf"/>
</dbReference>
<comment type="cofactor">
    <cofactor evidence="1 15">
        <name>Mg(2+)</name>
        <dbReference type="ChEBI" id="CHEBI:18420"/>
    </cofactor>
</comment>
<dbReference type="PANTHER" id="PTHR47642">
    <property type="entry name" value="ATP-DEPENDENT DNA HELICASE"/>
    <property type="match status" value="1"/>
</dbReference>
<dbReference type="STRING" id="2656787.A0A370TV91"/>
<dbReference type="PANTHER" id="PTHR47642:SF5">
    <property type="entry name" value="ATP-DEPENDENT DNA HELICASE"/>
    <property type="match status" value="1"/>
</dbReference>
<comment type="subunit">
    <text evidence="15">Monomer.</text>
</comment>
<comment type="catalytic activity">
    <reaction evidence="14 15">
        <text>ATP + H2O = ADP + phosphate + H(+)</text>
        <dbReference type="Rhea" id="RHEA:13065"/>
        <dbReference type="ChEBI" id="CHEBI:15377"/>
        <dbReference type="ChEBI" id="CHEBI:15378"/>
        <dbReference type="ChEBI" id="CHEBI:30616"/>
        <dbReference type="ChEBI" id="CHEBI:43474"/>
        <dbReference type="ChEBI" id="CHEBI:456216"/>
        <dbReference type="EC" id="5.6.2.3"/>
    </reaction>
</comment>
<dbReference type="SUPFAM" id="SSF52540">
    <property type="entry name" value="P-loop containing nucleoside triphosphate hydrolases"/>
    <property type="match status" value="2"/>
</dbReference>
<proteinExistence type="inferred from homology"/>
<keyword evidence="5 15" id="KW-0378">Hydrolase</keyword>
<dbReference type="AlphaFoldDB" id="A0A370TV91"/>
<feature type="compositionally biased region" description="Polar residues" evidence="17">
    <location>
        <begin position="21"/>
        <end position="34"/>
    </location>
</feature>
<dbReference type="InterPro" id="IPR049163">
    <property type="entry name" value="Pif1-like_2B_dom"/>
</dbReference>
<dbReference type="GO" id="GO:0003697">
    <property type="term" value="F:single-stranded DNA binding"/>
    <property type="evidence" value="ECO:0007669"/>
    <property type="project" value="UniProtKB-ARBA"/>
</dbReference>
<keyword evidence="20" id="KW-1185">Reference proteome</keyword>
<dbReference type="Pfam" id="PF00098">
    <property type="entry name" value="zf-CCHC"/>
    <property type="match status" value="1"/>
</dbReference>
<protein>
    <recommendedName>
        <fullName evidence="15">ATP-dependent DNA helicase PIF1</fullName>
        <ecNumber evidence="15">5.6.2.3</ecNumber>
    </recommendedName>
    <alternativeName>
        <fullName evidence="15">DNA 5'-3' helicase PIF1</fullName>
    </alternativeName>
    <alternativeName>
        <fullName evidence="15">DNA repair and recombination helicase PIF1</fullName>
    </alternativeName>
</protein>
<sequence>MLGRAAQNYQPAPKAPLDKQMFSSSPVQNGNIQEQFIKPRPVAQSMAATLKSLPKPTKPLNPLRPRSPNIRQGLRQKSESMVSVAPSTGLSSIFSKQDAFQDTQSTVVFSQNAPAGPSKAFAPTQPAVHFDENDFDDDAEIDLDLDFEIPASMPINAPPGPSSRNLETPLEVASSLPRGRRGSPGPYPSQNHPSSAVTWESSPPSHKVTPPGAAVKRQCDEPAAREPVHCAFEVDPNPRPSKRRTLPWVQKRAETDEIAARAEEEDMSTLDSPHSSPVMVCKNCKKPGHSSRQCPKLGKATHTPKEKSMPWNNTGSAVREEKKKFKDKRKAARKMDEGAIEAMASHHRGKTTPAMAPISLSEEQRRVLDLVVNQQKSAFFTGSAGTGKSVLMRAIIAELRKKYVREPDRVAVTASTGLAACNVGGVTLHSFGGIGLGKEDVPALVKKIKRNPKAKNRWIRTKILIIDEISMVDGDLFDKLEAIARTMRNNGRPFGGIQLVITGDFFQLPPVPEFDNRTRAIKFAFDAGTWSTAIHHTIGLTEVFRQKDPVFANMLNEMRLGKITDETVQAFRKLSRKPNFEDNLDATELFPTRNEVENSNAFRMRDLVGKSFRYDSIDTGAITDQTIRDKLLSNMMAPKVLELKKGAQVMLIKNMDDGLVNGSLGKVVAFMNEATFEIWDRNPEVVNEGLGEELRNDRLSLAAKFSSNKDSNPNTGREYPLVQFTLADGTCRDLLVMPEDWKIELPNGEVQAQRSQLPLILAWALSIHKAQGQTLERVKIDLKRVFEKGQAYVALSRATCQEGLEVHNFDKSKVMAHPRVAQFYDSLYSVNKALQHPKVSTKPVETKEQPVKRDKRPEYDFVDEEELLAAYG</sequence>
<comment type="similarity">
    <text evidence="15">Belongs to the helicase family. PIF1 subfamily.</text>
</comment>
<evidence type="ECO:0000256" key="11">
    <source>
        <dbReference type="ARBA" id="ARBA00023204"/>
    </source>
</evidence>
<dbReference type="InterPro" id="IPR051055">
    <property type="entry name" value="PIF1_helicase"/>
</dbReference>
<dbReference type="GO" id="GO:0000723">
    <property type="term" value="P:telomere maintenance"/>
    <property type="evidence" value="ECO:0007669"/>
    <property type="project" value="InterPro"/>
</dbReference>
<evidence type="ECO:0000256" key="8">
    <source>
        <dbReference type="ARBA" id="ARBA00023125"/>
    </source>
</evidence>
<comment type="caution">
    <text evidence="19">The sequence shown here is derived from an EMBL/GenBank/DDBJ whole genome shotgun (WGS) entry which is preliminary data.</text>
</comment>
<feature type="region of interest" description="Disordered" evidence="17">
    <location>
        <begin position="1"/>
        <end position="82"/>
    </location>
</feature>
<dbReference type="InterPro" id="IPR027417">
    <property type="entry name" value="P-loop_NTPase"/>
</dbReference>
<keyword evidence="16" id="KW-0862">Zinc</keyword>
<evidence type="ECO:0000256" key="14">
    <source>
        <dbReference type="ARBA" id="ARBA00048954"/>
    </source>
</evidence>
<dbReference type="SMART" id="SM00343">
    <property type="entry name" value="ZnF_C2HC"/>
    <property type="match status" value="1"/>
</dbReference>
<dbReference type="Proteomes" id="UP000254866">
    <property type="component" value="Unassembled WGS sequence"/>
</dbReference>
<keyword evidence="10 15" id="KW-0233">DNA recombination</keyword>
<comment type="subcellular location">
    <subcellularLocation>
        <location evidence="2">Nucleus</location>
        <location evidence="2">Nucleolus</location>
    </subcellularLocation>
    <subcellularLocation>
        <location evidence="15">Nucleus</location>
    </subcellularLocation>
    <subcellularLocation>
        <location evidence="15">Mitochondrion</location>
    </subcellularLocation>
</comment>
<dbReference type="GO" id="GO:0008270">
    <property type="term" value="F:zinc ion binding"/>
    <property type="evidence" value="ECO:0007669"/>
    <property type="project" value="UniProtKB-KW"/>
</dbReference>
<feature type="region of interest" description="Disordered" evidence="17">
    <location>
        <begin position="838"/>
        <end position="858"/>
    </location>
</feature>
<keyword evidence="7 15" id="KW-0067">ATP-binding</keyword>
<evidence type="ECO:0000256" key="13">
    <source>
        <dbReference type="ARBA" id="ARBA00023242"/>
    </source>
</evidence>
<dbReference type="SUPFAM" id="SSF57756">
    <property type="entry name" value="Retrovirus zinc finger-like domains"/>
    <property type="match status" value="1"/>
</dbReference>
<keyword evidence="4 15" id="KW-0227">DNA damage</keyword>
<dbReference type="PROSITE" id="PS50158">
    <property type="entry name" value="ZF_CCHC"/>
    <property type="match status" value="1"/>
</dbReference>
<evidence type="ECO:0000256" key="7">
    <source>
        <dbReference type="ARBA" id="ARBA00022840"/>
    </source>
</evidence>
<evidence type="ECO:0000256" key="12">
    <source>
        <dbReference type="ARBA" id="ARBA00023235"/>
    </source>
</evidence>
<dbReference type="EMBL" id="NPIC01000002">
    <property type="protein sequence ID" value="RDL39453.1"/>
    <property type="molecule type" value="Genomic_DNA"/>
</dbReference>
<dbReference type="HAMAP" id="MF_03176">
    <property type="entry name" value="PIF1"/>
    <property type="match status" value="1"/>
</dbReference>
<dbReference type="Pfam" id="PF05970">
    <property type="entry name" value="PIF1"/>
    <property type="match status" value="1"/>
</dbReference>
<dbReference type="GO" id="GO:0005524">
    <property type="term" value="F:ATP binding"/>
    <property type="evidence" value="ECO:0007669"/>
    <property type="project" value="UniProtKB-UniRule"/>
</dbReference>
<evidence type="ECO:0000256" key="9">
    <source>
        <dbReference type="ARBA" id="ARBA00023128"/>
    </source>
</evidence>
<evidence type="ECO:0000256" key="4">
    <source>
        <dbReference type="ARBA" id="ARBA00022763"/>
    </source>
</evidence>
<dbReference type="InterPro" id="IPR048293">
    <property type="entry name" value="PIF1_RRM3_pfh1"/>
</dbReference>
<accession>A0A370TV91</accession>
<dbReference type="Gene3D" id="3.40.50.300">
    <property type="entry name" value="P-loop containing nucleotide triphosphate hydrolases"/>
    <property type="match status" value="1"/>
</dbReference>
<evidence type="ECO:0000256" key="6">
    <source>
        <dbReference type="ARBA" id="ARBA00022806"/>
    </source>
</evidence>
<dbReference type="InterPro" id="IPR003593">
    <property type="entry name" value="AAA+_ATPase"/>
</dbReference>
<dbReference type="GO" id="GO:0005730">
    <property type="term" value="C:nucleolus"/>
    <property type="evidence" value="ECO:0007669"/>
    <property type="project" value="UniProtKB-SubCell"/>
</dbReference>
<feature type="compositionally biased region" description="Basic and acidic residues" evidence="17">
    <location>
        <begin position="844"/>
        <end position="858"/>
    </location>
</feature>
<feature type="compositionally biased region" description="Polar residues" evidence="17">
    <location>
        <begin position="188"/>
        <end position="204"/>
    </location>
</feature>
<evidence type="ECO:0000313" key="19">
    <source>
        <dbReference type="EMBL" id="RDL39453.1"/>
    </source>
</evidence>
<evidence type="ECO:0000256" key="10">
    <source>
        <dbReference type="ARBA" id="ARBA00023172"/>
    </source>
</evidence>
<evidence type="ECO:0000256" key="5">
    <source>
        <dbReference type="ARBA" id="ARBA00022801"/>
    </source>
</evidence>
<evidence type="ECO:0000256" key="2">
    <source>
        <dbReference type="ARBA" id="ARBA00004604"/>
    </source>
</evidence>
<dbReference type="OrthoDB" id="432234at2759"/>
<dbReference type="SMART" id="SM00382">
    <property type="entry name" value="AAA"/>
    <property type="match status" value="1"/>
</dbReference>
<evidence type="ECO:0000256" key="16">
    <source>
        <dbReference type="PROSITE-ProRule" id="PRU00047"/>
    </source>
</evidence>
<keyword evidence="16" id="KW-0863">Zinc-finger</keyword>
<feature type="DNA-binding region" evidence="15">
    <location>
        <begin position="790"/>
        <end position="809"/>
    </location>
</feature>
<dbReference type="EC" id="5.6.2.3" evidence="15"/>
<feature type="domain" description="CCHC-type" evidence="18">
    <location>
        <begin position="281"/>
        <end position="296"/>
    </location>
</feature>
<dbReference type="FunFam" id="3.40.50.300:FF:001226">
    <property type="entry name" value="ATP-dependent DNA helicase PIF1"/>
    <property type="match status" value="1"/>
</dbReference>
<keyword evidence="8 15" id="KW-0238">DNA-binding</keyword>
<keyword evidence="9 15" id="KW-0496">Mitochondrion</keyword>
<dbReference type="GO" id="GO:0006310">
    <property type="term" value="P:DNA recombination"/>
    <property type="evidence" value="ECO:0007669"/>
    <property type="project" value="UniProtKB-UniRule"/>
</dbReference>
<name>A0A370TV91_9HELO</name>
<evidence type="ECO:0000256" key="17">
    <source>
        <dbReference type="SAM" id="MobiDB-lite"/>
    </source>
</evidence>
<feature type="region of interest" description="Disordered" evidence="17">
    <location>
        <begin position="150"/>
        <end position="222"/>
    </location>
</feature>
<dbReference type="InterPro" id="IPR010285">
    <property type="entry name" value="DNA_helicase_pif1-like_DEAD"/>
</dbReference>
<dbReference type="GO" id="GO:0006281">
    <property type="term" value="P:DNA repair"/>
    <property type="evidence" value="ECO:0007669"/>
    <property type="project" value="UniProtKB-UniRule"/>
</dbReference>
<organism evidence="19 20">
    <name type="scientific">Venustampulla echinocandica</name>
    <dbReference type="NCBI Taxonomy" id="2656787"/>
    <lineage>
        <taxon>Eukaryota</taxon>
        <taxon>Fungi</taxon>
        <taxon>Dikarya</taxon>
        <taxon>Ascomycota</taxon>
        <taxon>Pezizomycotina</taxon>
        <taxon>Leotiomycetes</taxon>
        <taxon>Helotiales</taxon>
        <taxon>Pleuroascaceae</taxon>
        <taxon>Venustampulla</taxon>
    </lineage>
</organism>
<keyword evidence="13 15" id="KW-0539">Nucleus</keyword>
<comment type="function">
    <text evidence="15">DNA-dependent ATPase and 5'-3' DNA helicase required for the maintenance of both mitochondrial and nuclear genome stability.</text>
</comment>
<dbReference type="CDD" id="cd18809">
    <property type="entry name" value="SF1_C_RecD"/>
    <property type="match status" value="1"/>
</dbReference>
<dbReference type="GO" id="GO:0005739">
    <property type="term" value="C:mitochondrion"/>
    <property type="evidence" value="ECO:0007669"/>
    <property type="project" value="UniProtKB-SubCell"/>
</dbReference>
<dbReference type="InterPro" id="IPR001878">
    <property type="entry name" value="Znf_CCHC"/>
</dbReference>
<keyword evidence="16" id="KW-0479">Metal-binding</keyword>